<comment type="caution">
    <text evidence="2">The sequence shown here is derived from an EMBL/GenBank/DDBJ whole genome shotgun (WGS) entry which is preliminary data.</text>
</comment>
<protein>
    <recommendedName>
        <fullName evidence="1">GP-PDE domain-containing protein</fullName>
    </recommendedName>
</protein>
<feature type="domain" description="GP-PDE" evidence="1">
    <location>
        <begin position="71"/>
        <end position="164"/>
    </location>
</feature>
<dbReference type="OrthoDB" id="9795622at2"/>
<evidence type="ECO:0000313" key="2">
    <source>
        <dbReference type="EMBL" id="MXP10955.1"/>
    </source>
</evidence>
<dbReference type="GO" id="GO:0008081">
    <property type="term" value="F:phosphoric diester hydrolase activity"/>
    <property type="evidence" value="ECO:0007669"/>
    <property type="project" value="InterPro"/>
</dbReference>
<accession>A0A6I4U814</accession>
<dbReference type="InterPro" id="IPR030395">
    <property type="entry name" value="GP_PDE_dom"/>
</dbReference>
<keyword evidence="3" id="KW-1185">Reference proteome</keyword>
<dbReference type="Gene3D" id="3.20.20.190">
    <property type="entry name" value="Phosphatidylinositol (PI) phosphodiesterase"/>
    <property type="match status" value="1"/>
</dbReference>
<evidence type="ECO:0000313" key="3">
    <source>
        <dbReference type="Proteomes" id="UP000429229"/>
    </source>
</evidence>
<dbReference type="RefSeq" id="WP_160617530.1">
    <property type="nucleotide sequence ID" value="NZ_WTYR01000001.1"/>
</dbReference>
<name>A0A6I4U814_9SPHN</name>
<proteinExistence type="predicted"/>
<gene>
    <name evidence="2" type="ORF">GRI68_12265</name>
</gene>
<dbReference type="AlphaFoldDB" id="A0A6I4U814"/>
<sequence>MKLGVWPKRILFVLAAIFLVATFVHASWIAPTPRGMPKLIAHRALGQPLLQHGATGDEECLAARIEEPYHDFFEDTPKSAQKASYTGANLVEINVLPTGDGDLVLFHDDDLKCRTGKDGKVSETSVEDLKKLDIAWGYVTEDGAHPLRGKGVGKLPTLDETLDQARQPQYLFHLLSDDPADADLLAEKLKAAPRAVRENEHAFVGEGMSIKRLIELFPDAWVLDLDRARACTSEYMKTGWLTLVPEACENGTLLVPINRQWMFAGWPNRTISRMEEVGAKIVVVGPYDGEHVTYGLDLPEQFHDIPNSFNGYILVDDLYILGPALRPSLNRWGNEERDRMTEVLDRRRKARD</sequence>
<dbReference type="Pfam" id="PF03009">
    <property type="entry name" value="GDPD"/>
    <property type="match status" value="1"/>
</dbReference>
<dbReference type="PANTHER" id="PTHR46211:SF1">
    <property type="entry name" value="GLYCEROPHOSPHODIESTER PHOSPHODIESTERASE, CYTOPLASMIC"/>
    <property type="match status" value="1"/>
</dbReference>
<organism evidence="2 3">
    <name type="scientific">Alteriqipengyuania halimionae</name>
    <dbReference type="NCBI Taxonomy" id="1926630"/>
    <lineage>
        <taxon>Bacteria</taxon>
        <taxon>Pseudomonadati</taxon>
        <taxon>Pseudomonadota</taxon>
        <taxon>Alphaproteobacteria</taxon>
        <taxon>Sphingomonadales</taxon>
        <taxon>Erythrobacteraceae</taxon>
        <taxon>Alteriqipengyuania</taxon>
    </lineage>
</organism>
<dbReference type="SUPFAM" id="SSF51695">
    <property type="entry name" value="PLC-like phosphodiesterases"/>
    <property type="match status" value="1"/>
</dbReference>
<dbReference type="PANTHER" id="PTHR46211">
    <property type="entry name" value="GLYCEROPHOSPHORYL DIESTER PHOSPHODIESTERASE"/>
    <property type="match status" value="1"/>
</dbReference>
<dbReference type="InterPro" id="IPR017946">
    <property type="entry name" value="PLC-like_Pdiesterase_TIM-brl"/>
</dbReference>
<evidence type="ECO:0000259" key="1">
    <source>
        <dbReference type="Pfam" id="PF03009"/>
    </source>
</evidence>
<dbReference type="EMBL" id="WTYR01000001">
    <property type="protein sequence ID" value="MXP10955.1"/>
    <property type="molecule type" value="Genomic_DNA"/>
</dbReference>
<reference evidence="2 3" key="1">
    <citation type="submission" date="2019-12" db="EMBL/GenBank/DDBJ databases">
        <title>Genomic-based taxomic classification of the family Erythrobacteraceae.</title>
        <authorList>
            <person name="Xu L."/>
        </authorList>
    </citation>
    <scope>NUCLEOTIDE SEQUENCE [LARGE SCALE GENOMIC DNA]</scope>
    <source>
        <strain evidence="2 3">LMG 29519</strain>
    </source>
</reference>
<dbReference type="GO" id="GO:0006629">
    <property type="term" value="P:lipid metabolic process"/>
    <property type="evidence" value="ECO:0007669"/>
    <property type="project" value="InterPro"/>
</dbReference>
<dbReference type="Proteomes" id="UP000429229">
    <property type="component" value="Unassembled WGS sequence"/>
</dbReference>